<feature type="compositionally biased region" description="Acidic residues" evidence="1">
    <location>
        <begin position="130"/>
        <end position="145"/>
    </location>
</feature>
<evidence type="ECO:0000256" key="1">
    <source>
        <dbReference type="SAM" id="MobiDB-lite"/>
    </source>
</evidence>
<evidence type="ECO:0000313" key="2">
    <source>
        <dbReference type="EMBL" id="KIJ36540.1"/>
    </source>
</evidence>
<sequence>MASREMISFPIDVFKAETIRSMAADLGIAPRGKKDEVLIRMKELAEAGWKDIPESPVKRKSSPTQGDETPAKRARTIPKKELRDLGETNDSPRQTRQSRSSLSAPRRPPPKARANGSVRKKTKAASKNEDDNEEKDVDQGDIDMADDTAEPTKAADENTAHIDTLEELVKDGPITLYLPSTEADALINNPTSKCISFWKPTSSFVQRDLPSAQRVQHWILRVEEGVIANHSAFKTAYAGIIEQANSKVADEVPQGIESDLVWYAISVGRDVGDNAIGVKMVKGGVQDGNVVPLEDVEENGVFALTDLTLASKKDNAELNHIHDGFA</sequence>
<dbReference type="Proteomes" id="UP000054279">
    <property type="component" value="Unassembled WGS sequence"/>
</dbReference>
<feature type="compositionally biased region" description="Polar residues" evidence="1">
    <location>
        <begin position="88"/>
        <end position="97"/>
    </location>
</feature>
<name>A0A0C9VG10_SPHS4</name>
<dbReference type="EMBL" id="KN837177">
    <property type="protein sequence ID" value="KIJ36540.1"/>
    <property type="molecule type" value="Genomic_DNA"/>
</dbReference>
<accession>A0A0C9VG10</accession>
<keyword evidence="3" id="KW-1185">Reference proteome</keyword>
<evidence type="ECO:0008006" key="4">
    <source>
        <dbReference type="Google" id="ProtNLM"/>
    </source>
</evidence>
<feature type="compositionally biased region" description="Basic and acidic residues" evidence="1">
    <location>
        <begin position="46"/>
        <end position="57"/>
    </location>
</feature>
<reference evidence="2 3" key="1">
    <citation type="submission" date="2014-06" db="EMBL/GenBank/DDBJ databases">
        <title>Evolutionary Origins and Diversification of the Mycorrhizal Mutualists.</title>
        <authorList>
            <consortium name="DOE Joint Genome Institute"/>
            <consortium name="Mycorrhizal Genomics Consortium"/>
            <person name="Kohler A."/>
            <person name="Kuo A."/>
            <person name="Nagy L.G."/>
            <person name="Floudas D."/>
            <person name="Copeland A."/>
            <person name="Barry K.W."/>
            <person name="Cichocki N."/>
            <person name="Veneault-Fourrey C."/>
            <person name="LaButti K."/>
            <person name="Lindquist E.A."/>
            <person name="Lipzen A."/>
            <person name="Lundell T."/>
            <person name="Morin E."/>
            <person name="Murat C."/>
            <person name="Riley R."/>
            <person name="Ohm R."/>
            <person name="Sun H."/>
            <person name="Tunlid A."/>
            <person name="Henrissat B."/>
            <person name="Grigoriev I.V."/>
            <person name="Hibbett D.S."/>
            <person name="Martin F."/>
        </authorList>
    </citation>
    <scope>NUCLEOTIDE SEQUENCE [LARGE SCALE GENOMIC DNA]</scope>
    <source>
        <strain evidence="2 3">SS14</strain>
    </source>
</reference>
<dbReference type="OrthoDB" id="3892913at2759"/>
<evidence type="ECO:0000313" key="3">
    <source>
        <dbReference type="Proteomes" id="UP000054279"/>
    </source>
</evidence>
<gene>
    <name evidence="2" type="ORF">M422DRAFT_34223</name>
</gene>
<feature type="region of interest" description="Disordered" evidence="1">
    <location>
        <begin position="46"/>
        <end position="145"/>
    </location>
</feature>
<protein>
    <recommendedName>
        <fullName evidence="4">SAP domain-containing protein</fullName>
    </recommendedName>
</protein>
<dbReference type="HOGENOM" id="CLU_853028_0_0_1"/>
<proteinExistence type="predicted"/>
<organism evidence="2 3">
    <name type="scientific">Sphaerobolus stellatus (strain SS14)</name>
    <dbReference type="NCBI Taxonomy" id="990650"/>
    <lineage>
        <taxon>Eukaryota</taxon>
        <taxon>Fungi</taxon>
        <taxon>Dikarya</taxon>
        <taxon>Basidiomycota</taxon>
        <taxon>Agaricomycotina</taxon>
        <taxon>Agaricomycetes</taxon>
        <taxon>Phallomycetidae</taxon>
        <taxon>Geastrales</taxon>
        <taxon>Sphaerobolaceae</taxon>
        <taxon>Sphaerobolus</taxon>
    </lineage>
</organism>
<dbReference type="AlphaFoldDB" id="A0A0C9VG10"/>